<evidence type="ECO:0000256" key="6">
    <source>
        <dbReference type="ARBA" id="ARBA00022729"/>
    </source>
</evidence>
<dbReference type="InterPro" id="IPR000531">
    <property type="entry name" value="Beta-barrel_TonB"/>
</dbReference>
<feature type="region of interest" description="Disordered" evidence="15">
    <location>
        <begin position="27"/>
        <end position="62"/>
    </location>
</feature>
<comment type="similarity">
    <text evidence="12 14">Belongs to the TonB-dependent receptor family.</text>
</comment>
<protein>
    <submittedName>
        <fullName evidence="19">TonB-dependent receptor</fullName>
    </submittedName>
</protein>
<feature type="short sequence motif" description="TonB C-terminal box" evidence="13">
    <location>
        <begin position="922"/>
        <end position="939"/>
    </location>
</feature>
<sequence length="939" mass="100147">MRMIAYLLSAAATTALVTPAFAQDVPTTQPEAQTATTTSGTAAGSVDAGQAPVAPQADTGGNASDIVITATRRSERLSNVPIAVSAVGSAALENTGANDIRQATQLVPSLLISSTGSEANASARVRGIGTVGDNPGLESSVAVFIDGVYRSRTGSGLNDLGEVDRIEVLRGPQGTLSGRNATAGSINILTKLPSYDFGGYAEATYGNFNNVRIAGALTGPIIKDKLAFRLDGVFGKRDGYYYDVINDTDYNDRNRYFVRGQLLFEPSSDVTVRLIGDYTHRDEKCCGAVYINTQEKIDTTPGVTGDFAINPSGNRIVQVMQSMGAVFPSAGDPYNRRIANSPGRAYSNVTTDYGGSGQIDVNLGGASLTSITAYREYKSGGAADIDYGNLDIGYRADDGNSYRQFHTFSQEVRLNGSLFNDRLNWLVGGYYSKEDLVVADNLKFGTQYGAFAACRIVATANPLAALRNPNNPGCLSTTPQAALGGANGRQALGAGFGALGPTILAGLDRLSTLNNLGDQRSTYYQDSENYAFFTHNIFKLTDKLSITGGLRYTREAKDFHADFNNNNTVCPAQQANLSPLLASAAVPAALKTLVGGIITLTCTGNSTSALNGLDLNDSFKEGEFTGTGVISYKPRTDTLLYASFSRGYKAGGYNLDRSDLTANVFSSPTNASVANLRFDPETVNAYELGLKFTSKDFTFNVAGFRQEFKNFQLNTFNGTNFIVQNISTCDTSLNGADRDASATTGACTGSVKYGVISQGFELEAGLFPAPNYSVNLGYTYTNTRFRNNLVGSEDGQPLDPALFLLSGSNLSNAPKHTVTASTAWTPDIGSSGMTALFYVDGRMTSDYNTGSDLFPEKAQDGFFLMNARVGLRGPQQKWALEVWAQNLLDTNYQQVAFNAPFQGAGSQAQTQAFGTTANQIFTSYLAEPRTYGLTLRTRF</sequence>
<evidence type="ECO:0000256" key="9">
    <source>
        <dbReference type="ARBA" id="ARBA00023077"/>
    </source>
</evidence>
<dbReference type="PROSITE" id="PS01156">
    <property type="entry name" value="TONB_DEPENDENT_REC_2"/>
    <property type="match status" value="1"/>
</dbReference>
<dbReference type="Pfam" id="PF00593">
    <property type="entry name" value="TonB_dep_Rec_b-barrel"/>
    <property type="match status" value="1"/>
</dbReference>
<dbReference type="Pfam" id="PF07715">
    <property type="entry name" value="Plug"/>
    <property type="match status" value="1"/>
</dbReference>
<dbReference type="InterPro" id="IPR039426">
    <property type="entry name" value="TonB-dep_rcpt-like"/>
</dbReference>
<feature type="domain" description="TonB-dependent receptor-like beta-barrel" evidence="17">
    <location>
        <begin position="370"/>
        <end position="887"/>
    </location>
</feature>
<evidence type="ECO:0000256" key="16">
    <source>
        <dbReference type="SAM" id="SignalP"/>
    </source>
</evidence>
<reference evidence="19 20" key="1">
    <citation type="submission" date="2017-08" db="EMBL/GenBank/DDBJ databases">
        <title>Infants hospitalized years apart are colonized by the same room-sourced microbial strains.</title>
        <authorList>
            <person name="Brooks B."/>
            <person name="Olm M.R."/>
            <person name="Firek B.A."/>
            <person name="Baker R."/>
            <person name="Thomas B.C."/>
            <person name="Morowitz M.J."/>
            <person name="Banfield J.F."/>
        </authorList>
    </citation>
    <scope>NUCLEOTIDE SEQUENCE [LARGE SCALE GENOMIC DNA]</scope>
    <source>
        <strain evidence="19">S2_018_000_R3_119</strain>
    </source>
</reference>
<evidence type="ECO:0000256" key="5">
    <source>
        <dbReference type="ARBA" id="ARBA00022692"/>
    </source>
</evidence>
<dbReference type="InterPro" id="IPR012910">
    <property type="entry name" value="Plug_dom"/>
</dbReference>
<dbReference type="GO" id="GO:0006826">
    <property type="term" value="P:iron ion transport"/>
    <property type="evidence" value="ECO:0007669"/>
    <property type="project" value="UniProtKB-KW"/>
</dbReference>
<keyword evidence="9 14" id="KW-0798">TonB box</keyword>
<feature type="domain" description="TonB-dependent receptor plug" evidence="18">
    <location>
        <begin position="77"/>
        <end position="184"/>
    </location>
</feature>
<gene>
    <name evidence="19" type="ORF">DI640_09785</name>
</gene>
<organism evidence="19 20">
    <name type="scientific">Sphingomonas taxi</name>
    <dbReference type="NCBI Taxonomy" id="1549858"/>
    <lineage>
        <taxon>Bacteria</taxon>
        <taxon>Pseudomonadati</taxon>
        <taxon>Pseudomonadota</taxon>
        <taxon>Alphaproteobacteria</taxon>
        <taxon>Sphingomonadales</taxon>
        <taxon>Sphingomonadaceae</taxon>
        <taxon>Sphingomonas</taxon>
    </lineage>
</organism>
<keyword evidence="7" id="KW-0408">Iron</keyword>
<evidence type="ECO:0000259" key="18">
    <source>
        <dbReference type="Pfam" id="PF07715"/>
    </source>
</evidence>
<dbReference type="PANTHER" id="PTHR32552">
    <property type="entry name" value="FERRICHROME IRON RECEPTOR-RELATED"/>
    <property type="match status" value="1"/>
</dbReference>
<evidence type="ECO:0000259" key="17">
    <source>
        <dbReference type="Pfam" id="PF00593"/>
    </source>
</evidence>
<dbReference type="AlphaFoldDB" id="A0A2W5AZ62"/>
<evidence type="ECO:0000313" key="19">
    <source>
        <dbReference type="EMBL" id="PZO73498.1"/>
    </source>
</evidence>
<evidence type="ECO:0000256" key="4">
    <source>
        <dbReference type="ARBA" id="ARBA00022496"/>
    </source>
</evidence>
<evidence type="ECO:0000256" key="12">
    <source>
        <dbReference type="PROSITE-ProRule" id="PRU01360"/>
    </source>
</evidence>
<dbReference type="Proteomes" id="UP000249555">
    <property type="component" value="Unassembled WGS sequence"/>
</dbReference>
<evidence type="ECO:0000256" key="3">
    <source>
        <dbReference type="ARBA" id="ARBA00022452"/>
    </source>
</evidence>
<keyword evidence="11 12" id="KW-0998">Cell outer membrane</keyword>
<evidence type="ECO:0000256" key="7">
    <source>
        <dbReference type="ARBA" id="ARBA00023004"/>
    </source>
</evidence>
<dbReference type="InterPro" id="IPR010917">
    <property type="entry name" value="TonB_rcpt_CS"/>
</dbReference>
<dbReference type="Gene3D" id="2.40.170.20">
    <property type="entry name" value="TonB-dependent receptor, beta-barrel domain"/>
    <property type="match status" value="2"/>
</dbReference>
<dbReference type="PANTHER" id="PTHR32552:SF81">
    <property type="entry name" value="TONB-DEPENDENT OUTER MEMBRANE RECEPTOR"/>
    <property type="match status" value="1"/>
</dbReference>
<evidence type="ECO:0000256" key="14">
    <source>
        <dbReference type="RuleBase" id="RU003357"/>
    </source>
</evidence>
<dbReference type="SUPFAM" id="SSF56935">
    <property type="entry name" value="Porins"/>
    <property type="match status" value="1"/>
</dbReference>
<accession>A0A2W5AZ62</accession>
<keyword evidence="19" id="KW-0675">Receptor</keyword>
<evidence type="ECO:0000256" key="10">
    <source>
        <dbReference type="ARBA" id="ARBA00023136"/>
    </source>
</evidence>
<dbReference type="PROSITE" id="PS52016">
    <property type="entry name" value="TONB_DEPENDENT_REC_3"/>
    <property type="match status" value="1"/>
</dbReference>
<feature type="chain" id="PRO_5015936119" evidence="16">
    <location>
        <begin position="23"/>
        <end position="939"/>
    </location>
</feature>
<evidence type="ECO:0000256" key="2">
    <source>
        <dbReference type="ARBA" id="ARBA00022448"/>
    </source>
</evidence>
<keyword evidence="2 12" id="KW-0813">Transport</keyword>
<feature type="compositionally biased region" description="Low complexity" evidence="15">
    <location>
        <begin position="27"/>
        <end position="45"/>
    </location>
</feature>
<keyword evidence="3 12" id="KW-1134">Transmembrane beta strand</keyword>
<evidence type="ECO:0000256" key="11">
    <source>
        <dbReference type="ARBA" id="ARBA00023237"/>
    </source>
</evidence>
<evidence type="ECO:0000256" key="1">
    <source>
        <dbReference type="ARBA" id="ARBA00004571"/>
    </source>
</evidence>
<comment type="caution">
    <text evidence="19">The sequence shown here is derived from an EMBL/GenBank/DDBJ whole genome shotgun (WGS) entry which is preliminary data.</text>
</comment>
<evidence type="ECO:0000256" key="15">
    <source>
        <dbReference type="SAM" id="MobiDB-lite"/>
    </source>
</evidence>
<feature type="signal peptide" evidence="16">
    <location>
        <begin position="1"/>
        <end position="22"/>
    </location>
</feature>
<keyword evidence="10 12" id="KW-0472">Membrane</keyword>
<evidence type="ECO:0000313" key="20">
    <source>
        <dbReference type="Proteomes" id="UP000249555"/>
    </source>
</evidence>
<comment type="subcellular location">
    <subcellularLocation>
        <location evidence="1 12">Cell outer membrane</location>
        <topology evidence="1 12">Multi-pass membrane protein</topology>
    </subcellularLocation>
</comment>
<proteinExistence type="inferred from homology"/>
<keyword evidence="8" id="KW-0406">Ion transport</keyword>
<evidence type="ECO:0000256" key="13">
    <source>
        <dbReference type="PROSITE-ProRule" id="PRU10144"/>
    </source>
</evidence>
<evidence type="ECO:0000256" key="8">
    <source>
        <dbReference type="ARBA" id="ARBA00023065"/>
    </source>
</evidence>
<dbReference type="GO" id="GO:0009279">
    <property type="term" value="C:cell outer membrane"/>
    <property type="evidence" value="ECO:0007669"/>
    <property type="project" value="UniProtKB-SubCell"/>
</dbReference>
<keyword evidence="6 16" id="KW-0732">Signal</keyword>
<dbReference type="EMBL" id="QFMX01000008">
    <property type="protein sequence ID" value="PZO73498.1"/>
    <property type="molecule type" value="Genomic_DNA"/>
</dbReference>
<dbReference type="InterPro" id="IPR036942">
    <property type="entry name" value="Beta-barrel_TonB_sf"/>
</dbReference>
<keyword evidence="4" id="KW-0410">Iron transport</keyword>
<name>A0A2W5AZ62_9SPHN</name>
<keyword evidence="5 12" id="KW-0812">Transmembrane</keyword>